<evidence type="ECO:0000313" key="2">
    <source>
        <dbReference type="EMBL" id="KAF7148923.1"/>
    </source>
</evidence>
<proteinExistence type="predicted"/>
<dbReference type="AlphaFoldDB" id="A0A834H9G2"/>
<gene>
    <name evidence="2" type="ORF">RHSIM_Rhsim03G0030200</name>
</gene>
<evidence type="ECO:0000313" key="3">
    <source>
        <dbReference type="Proteomes" id="UP000626092"/>
    </source>
</evidence>
<dbReference type="EMBL" id="WJXA01000003">
    <property type="protein sequence ID" value="KAF7148923.1"/>
    <property type="molecule type" value="Genomic_DNA"/>
</dbReference>
<organism evidence="2 3">
    <name type="scientific">Rhododendron simsii</name>
    <name type="common">Sims's rhododendron</name>
    <dbReference type="NCBI Taxonomy" id="118357"/>
    <lineage>
        <taxon>Eukaryota</taxon>
        <taxon>Viridiplantae</taxon>
        <taxon>Streptophyta</taxon>
        <taxon>Embryophyta</taxon>
        <taxon>Tracheophyta</taxon>
        <taxon>Spermatophyta</taxon>
        <taxon>Magnoliopsida</taxon>
        <taxon>eudicotyledons</taxon>
        <taxon>Gunneridae</taxon>
        <taxon>Pentapetalae</taxon>
        <taxon>asterids</taxon>
        <taxon>Ericales</taxon>
        <taxon>Ericaceae</taxon>
        <taxon>Ericoideae</taxon>
        <taxon>Rhodoreae</taxon>
        <taxon>Rhododendron</taxon>
    </lineage>
</organism>
<name>A0A834H9G2_RHOSS</name>
<reference evidence="2" key="1">
    <citation type="submission" date="2019-11" db="EMBL/GenBank/DDBJ databases">
        <authorList>
            <person name="Liu Y."/>
            <person name="Hou J."/>
            <person name="Li T.-Q."/>
            <person name="Guan C.-H."/>
            <person name="Wu X."/>
            <person name="Wu H.-Z."/>
            <person name="Ling F."/>
            <person name="Zhang R."/>
            <person name="Shi X.-G."/>
            <person name="Ren J.-P."/>
            <person name="Chen E.-F."/>
            <person name="Sun J.-M."/>
        </authorList>
    </citation>
    <scope>NUCLEOTIDE SEQUENCE</scope>
    <source>
        <strain evidence="2">Adult_tree_wgs_1</strain>
        <tissue evidence="2">Leaves</tissue>
    </source>
</reference>
<evidence type="ECO:0000256" key="1">
    <source>
        <dbReference type="SAM" id="MobiDB-lite"/>
    </source>
</evidence>
<accession>A0A834H9G2</accession>
<protein>
    <submittedName>
        <fullName evidence="2">Uncharacterized protein</fullName>
    </submittedName>
</protein>
<keyword evidence="3" id="KW-1185">Reference proteome</keyword>
<feature type="region of interest" description="Disordered" evidence="1">
    <location>
        <begin position="195"/>
        <end position="214"/>
    </location>
</feature>
<sequence>MLKTKEFGAAGPDQLRTKAAVNDMPMEDLLVRTKVAESSLSCVGMLVRTTDAYQRLSGPEQTRPSMLEACFRSAECWWISKALLGGWRLGNQLNTPKCGITGVCGVRSVKPFPLLSSFIIATRSLMIVDIAFTVVVSDPMEAARCSWLYYFPSGLNRDLMLVTCLDTVNVMNGMQNIGVNIVIVIQTSKKSTESIEGIGETSSDGAKPNREEDSNPQIEVLASHFKLGCKSQKNWDYRLFPKEYMEALWLQKQDAAAKRECMKKY</sequence>
<dbReference type="Proteomes" id="UP000626092">
    <property type="component" value="Unassembled WGS sequence"/>
</dbReference>
<comment type="caution">
    <text evidence="2">The sequence shown here is derived from an EMBL/GenBank/DDBJ whole genome shotgun (WGS) entry which is preliminary data.</text>
</comment>